<gene>
    <name evidence="1" type="ORF">DI536_16040</name>
</gene>
<organism evidence="1 2">
    <name type="scientific">Archangium gephyra</name>
    <dbReference type="NCBI Taxonomy" id="48"/>
    <lineage>
        <taxon>Bacteria</taxon>
        <taxon>Pseudomonadati</taxon>
        <taxon>Myxococcota</taxon>
        <taxon>Myxococcia</taxon>
        <taxon>Myxococcales</taxon>
        <taxon>Cystobacterineae</taxon>
        <taxon>Archangiaceae</taxon>
        <taxon>Archangium</taxon>
    </lineage>
</organism>
<dbReference type="PROSITE" id="PS51257">
    <property type="entry name" value="PROKAR_LIPOPROTEIN"/>
    <property type="match status" value="1"/>
</dbReference>
<proteinExistence type="predicted"/>
<dbReference type="Proteomes" id="UP000249061">
    <property type="component" value="Unassembled WGS sequence"/>
</dbReference>
<name>A0A2W5TKK9_9BACT</name>
<evidence type="ECO:0000313" key="2">
    <source>
        <dbReference type="Proteomes" id="UP000249061"/>
    </source>
</evidence>
<comment type="caution">
    <text evidence="1">The sequence shown here is derived from an EMBL/GenBank/DDBJ whole genome shotgun (WGS) entry which is preliminary data.</text>
</comment>
<evidence type="ECO:0008006" key="3">
    <source>
        <dbReference type="Google" id="ProtNLM"/>
    </source>
</evidence>
<sequence length="1089" mass="112334">MRIDSNMNRVSLAVALAAFMTTGCKIQKPSTPVPASPTIDSFTVSKPDAEKGDQITLTWKTSNATSIELREATAGDLGVAINTLEGSHAVTLESDALFVLTARGEGGTDARAVSVRVNESSGDAVTLQALPPTINGGAHATLVWTAPGATAVTITANGQPLSTGGQLATGAVDVRPLVDTTYVLAADGRTAQTVITVTPVVLSLDATPRAARSGGSVTVAWTAAGAERVVVSSPGRGQLHEATSAADVAAGSFADTLPELPNNSVVTYVIEAVKGTERAERRVEVNVGTGVAITRFDAPSVASAGGTYQVRWETAAADTVELKVDGATVYRSPTTGEAISGLFAFPVGPDDFAIEIVATNSLGDSARRLSQVDTVGVPTSATLTASPTAAGVGQAVTLTWSCAEARRVRITDSNGVAVFGTTGQGAEGGTATVHPSATTTYTLVADNLLGSSPVSAAATVTVTGAAPTVTQYPPTPLSGQMLTISTASPGATLHGFPHAQVLTSTQSDFRDISTTGARLLETGSDVTTVTLPFSTWLFGSQQTGPLTVSRAGWMAFGAPNTVLTSESSLPSSSAPSFVIAPYWDDLTLIAGSAVYAQVVGNAPNETLIVQWDKLRVGTTAASSVTFQAQVSQRGVIAFHYKTMTLNSSPSFSIGVQDGTRTRGVRSTVTPTSNSAQYFFSPVVAPIDLRATRGTVYGGFVQDGDTFTLVSQSANAVTIPQDLALTEFMFRPADAVGNAGQFLEVQNNTSAPLDLTGWELRVPNQPTFFMPAGFSLAPGVPTVIGGSLDPALNDDAGVTLSWEASGFSFPQDGGSFLVTTADAGTGGAGFTYTGPADGGRGFSLNVDPGPFVGTTGSPGLAACPATTPYGFQVPQQLGTPGRNSGCGFRYTLKSIPVNFVDISDGGVPLNVTGDNGRGTVVFGPDGGSPLPVLFGDPVPWLYVNSNGYFLPASETSGSHTNKVNAGSSAQVGSIALFWDDLDTVISGANVFMKYFPAGSDPATPAEHWVVQFHRYEHFLADDDLNFEAKFFSDGSLEYHYGSMVSGTSSNYGNGNSATIWLENPAGTQALVVGVNQPVITPFTAYRFTPR</sequence>
<dbReference type="AlphaFoldDB" id="A0A2W5TKK9"/>
<protein>
    <recommendedName>
        <fullName evidence="3">LTD domain-containing protein</fullName>
    </recommendedName>
</protein>
<evidence type="ECO:0000313" key="1">
    <source>
        <dbReference type="EMBL" id="PZR11845.1"/>
    </source>
</evidence>
<reference evidence="1 2" key="1">
    <citation type="submission" date="2017-08" db="EMBL/GenBank/DDBJ databases">
        <title>Infants hospitalized years apart are colonized by the same room-sourced microbial strains.</title>
        <authorList>
            <person name="Brooks B."/>
            <person name="Olm M.R."/>
            <person name="Firek B.A."/>
            <person name="Baker R."/>
            <person name="Thomas B.C."/>
            <person name="Morowitz M.J."/>
            <person name="Banfield J.F."/>
        </authorList>
    </citation>
    <scope>NUCLEOTIDE SEQUENCE [LARGE SCALE GENOMIC DNA]</scope>
    <source>
        <strain evidence="1">S2_003_000_R2_14</strain>
    </source>
</reference>
<accession>A0A2W5TKK9</accession>
<dbReference type="EMBL" id="QFQP01000013">
    <property type="protein sequence ID" value="PZR11845.1"/>
    <property type="molecule type" value="Genomic_DNA"/>
</dbReference>